<accession>A0A9X1ZT78</accession>
<dbReference type="RefSeq" id="WP_249602282.1">
    <property type="nucleotide sequence ID" value="NZ_JAKHSK010000023.1"/>
</dbReference>
<sequence length="56" mass="6312">MGKKKKNNNQVTAGAGNWKWWQITLGIAAIIFVSKIQDPTDDTLRLLIELVKLFKG</sequence>
<organism evidence="1 2">
    <name type="scientific">Zunongwangia pacifica</name>
    <dbReference type="NCBI Taxonomy" id="2911062"/>
    <lineage>
        <taxon>Bacteria</taxon>
        <taxon>Pseudomonadati</taxon>
        <taxon>Bacteroidota</taxon>
        <taxon>Flavobacteriia</taxon>
        <taxon>Flavobacteriales</taxon>
        <taxon>Flavobacteriaceae</taxon>
        <taxon>Zunongwangia</taxon>
    </lineage>
</organism>
<gene>
    <name evidence="1" type="ORF">L1967_14805</name>
</gene>
<evidence type="ECO:0000313" key="1">
    <source>
        <dbReference type="EMBL" id="MCL6219564.1"/>
    </source>
</evidence>
<dbReference type="Proteomes" id="UP001139521">
    <property type="component" value="Unassembled WGS sequence"/>
</dbReference>
<evidence type="ECO:0000313" key="2">
    <source>
        <dbReference type="Proteomes" id="UP001139521"/>
    </source>
</evidence>
<dbReference type="AlphaFoldDB" id="A0A9X1ZT78"/>
<proteinExistence type="predicted"/>
<reference evidence="1" key="1">
    <citation type="submission" date="2022-01" db="EMBL/GenBank/DDBJ databases">
        <title>Genome sequencing of Zunongwangia sp. M21534 genome.</title>
        <authorList>
            <person name="Chen Y."/>
            <person name="Dong C."/>
            <person name="Shao Z."/>
        </authorList>
    </citation>
    <scope>NUCLEOTIDE SEQUENCE</scope>
    <source>
        <strain evidence="1">MCCC M21534</strain>
    </source>
</reference>
<keyword evidence="2" id="KW-1185">Reference proteome</keyword>
<protein>
    <submittedName>
        <fullName evidence="1">Uncharacterized protein</fullName>
    </submittedName>
</protein>
<name>A0A9X1ZT78_9FLAO</name>
<comment type="caution">
    <text evidence="1">The sequence shown here is derived from an EMBL/GenBank/DDBJ whole genome shotgun (WGS) entry which is preliminary data.</text>
</comment>
<dbReference type="EMBL" id="JAKHSK010000023">
    <property type="protein sequence ID" value="MCL6219564.1"/>
    <property type="molecule type" value="Genomic_DNA"/>
</dbReference>